<organism evidence="1 2">
    <name type="scientific">Roseateles agri</name>
    <dbReference type="NCBI Taxonomy" id="3098619"/>
    <lineage>
        <taxon>Bacteria</taxon>
        <taxon>Pseudomonadati</taxon>
        <taxon>Pseudomonadota</taxon>
        <taxon>Betaproteobacteria</taxon>
        <taxon>Burkholderiales</taxon>
        <taxon>Sphaerotilaceae</taxon>
        <taxon>Roseateles</taxon>
    </lineage>
</organism>
<dbReference type="Proteomes" id="UP001285263">
    <property type="component" value="Unassembled WGS sequence"/>
</dbReference>
<keyword evidence="2" id="KW-1185">Reference proteome</keyword>
<dbReference type="RefSeq" id="WP_320424298.1">
    <property type="nucleotide sequence ID" value="NZ_JAXCLA010000005.1"/>
</dbReference>
<proteinExistence type="predicted"/>
<evidence type="ECO:0000313" key="2">
    <source>
        <dbReference type="Proteomes" id="UP001285263"/>
    </source>
</evidence>
<evidence type="ECO:0008006" key="3">
    <source>
        <dbReference type="Google" id="ProtNLM"/>
    </source>
</evidence>
<comment type="caution">
    <text evidence="1">The sequence shown here is derived from an EMBL/GenBank/DDBJ whole genome shotgun (WGS) entry which is preliminary data.</text>
</comment>
<protein>
    <recommendedName>
        <fullName evidence="3">Ig-like domain-containing protein</fullName>
    </recommendedName>
</protein>
<gene>
    <name evidence="1" type="ORF">SNE35_17895</name>
</gene>
<accession>A0ABU5DJC3</accession>
<name>A0ABU5DJC3_9BURK</name>
<sequence>MTVLLPLLLLAAQAVEVHPAGPSVPENLLRIELRFARPQRLPFDVGRLALLDERGQPLDRALLDLALPSADGRRITVLMDPGRVKSGVGPNLDAGRALHAGETLRLRLDGDAVVKQWTVGATLSQPLQPAGWRLSAPRAGSRDALRVELGEPISSSGESLIAVVDAAGRRVSGTIALADGDTVWRFTPARPWRTGAHALVTHPALEDPAGNRSCAAFEQVHASALECEAGTTLPFEPLALPGGRGRRHP</sequence>
<evidence type="ECO:0000313" key="1">
    <source>
        <dbReference type="EMBL" id="MDY0746390.1"/>
    </source>
</evidence>
<dbReference type="EMBL" id="JAXCLA010000005">
    <property type="protein sequence ID" value="MDY0746390.1"/>
    <property type="molecule type" value="Genomic_DNA"/>
</dbReference>
<reference evidence="1 2" key="1">
    <citation type="submission" date="2023-11" db="EMBL/GenBank/DDBJ databases">
        <title>Paucibacter sp. nov., isolated from fresh soil in Korea.</title>
        <authorList>
            <person name="Le N.T.T."/>
        </authorList>
    </citation>
    <scope>NUCLEOTIDE SEQUENCE [LARGE SCALE GENOMIC DNA]</scope>
    <source>
        <strain evidence="1 2">R3-3</strain>
    </source>
</reference>